<dbReference type="PANTHER" id="PTHR10502">
    <property type="entry name" value="ANNEXIN"/>
    <property type="match status" value="1"/>
</dbReference>
<dbReference type="PANTHER" id="PTHR10502:SF175">
    <property type="entry name" value="ANNEXIN A13"/>
    <property type="match status" value="1"/>
</dbReference>
<dbReference type="Gene3D" id="1.10.220.10">
    <property type="entry name" value="Annexin"/>
    <property type="match status" value="4"/>
</dbReference>
<dbReference type="Proteomes" id="UP001158576">
    <property type="component" value="Chromosome PAR"/>
</dbReference>
<protein>
    <submittedName>
        <fullName evidence="4">Oidioi.mRNA.OKI2018_I69.PAR.g12488.t1.cds</fullName>
    </submittedName>
</protein>
<gene>
    <name evidence="4" type="ORF">OKIOD_LOCUS4046</name>
</gene>
<proteinExistence type="inferred from homology"/>
<dbReference type="Pfam" id="PF00191">
    <property type="entry name" value="Annexin"/>
    <property type="match status" value="4"/>
</dbReference>
<evidence type="ECO:0000313" key="4">
    <source>
        <dbReference type="EMBL" id="CAG5090174.1"/>
    </source>
</evidence>
<evidence type="ECO:0000256" key="2">
    <source>
        <dbReference type="ARBA" id="ARBA00022737"/>
    </source>
</evidence>
<keyword evidence="3" id="KW-0041">Annexin</keyword>
<accession>A0ABN7S0A0</accession>
<name>A0ABN7S0A0_OIKDI</name>
<dbReference type="PROSITE" id="PS51897">
    <property type="entry name" value="ANNEXIN_2"/>
    <property type="match status" value="4"/>
</dbReference>
<dbReference type="InterPro" id="IPR037104">
    <property type="entry name" value="Annexin_sf"/>
</dbReference>
<dbReference type="PRINTS" id="PR00196">
    <property type="entry name" value="ANNEXIN"/>
</dbReference>
<dbReference type="EMBL" id="OU015568">
    <property type="protein sequence ID" value="CAG5090174.1"/>
    <property type="molecule type" value="Genomic_DNA"/>
</dbReference>
<evidence type="ECO:0000256" key="3">
    <source>
        <dbReference type="ARBA" id="ARBA00023216"/>
    </source>
</evidence>
<comment type="similarity">
    <text evidence="1">Belongs to the annexin family.</text>
</comment>
<evidence type="ECO:0000256" key="1">
    <source>
        <dbReference type="ARBA" id="ARBA00007831"/>
    </source>
</evidence>
<dbReference type="InterPro" id="IPR018502">
    <property type="entry name" value="Annexin_repeat"/>
</dbReference>
<evidence type="ECO:0000313" key="5">
    <source>
        <dbReference type="Proteomes" id="UP001158576"/>
    </source>
</evidence>
<reference evidence="4 5" key="1">
    <citation type="submission" date="2021-04" db="EMBL/GenBank/DDBJ databases">
        <authorList>
            <person name="Bliznina A."/>
        </authorList>
    </citation>
    <scope>NUCLEOTIDE SEQUENCE [LARGE SCALE GENOMIC DNA]</scope>
</reference>
<sequence>MGNICGFEIRGTVVDFEDFDCDADCEVLHEAFHKRIGVHEDDIIEILCNRSNAQRLEIAENYKGLYGEDMYDRLDKIRRKDLRRLLKGLARSPSEYAARQLRKAMKGPGTDESTLIEIICTKTNGQLEEIKETYAEVFDRDLEDDVCRETRGDFKHLLVAVLQCSREEGVDEIDEDEAEADAQALYDAGEDRWGTDESVFTQILSHKSWLQLRVIMNKYEDIAGNTLEEAIESECRGDLRKGYKAIVRLAKNPAYFYARQLYKAMKGLGTEEEDIFRYIISTSETILGNIKEEYEADQGKSLEDALDGDFRGDCCDALLKIVSE</sequence>
<keyword evidence="2" id="KW-0677">Repeat</keyword>
<dbReference type="SUPFAM" id="SSF47874">
    <property type="entry name" value="Annexin"/>
    <property type="match status" value="1"/>
</dbReference>
<dbReference type="InterPro" id="IPR001464">
    <property type="entry name" value="Annexin"/>
</dbReference>
<organism evidence="4 5">
    <name type="scientific">Oikopleura dioica</name>
    <name type="common">Tunicate</name>
    <dbReference type="NCBI Taxonomy" id="34765"/>
    <lineage>
        <taxon>Eukaryota</taxon>
        <taxon>Metazoa</taxon>
        <taxon>Chordata</taxon>
        <taxon>Tunicata</taxon>
        <taxon>Appendicularia</taxon>
        <taxon>Copelata</taxon>
        <taxon>Oikopleuridae</taxon>
        <taxon>Oikopleura</taxon>
    </lineage>
</organism>
<keyword evidence="5" id="KW-1185">Reference proteome</keyword>
<dbReference type="SMART" id="SM00335">
    <property type="entry name" value="ANX"/>
    <property type="match status" value="4"/>
</dbReference>